<organism evidence="9 10">
    <name type="scientific">Seminavis robusta</name>
    <dbReference type="NCBI Taxonomy" id="568900"/>
    <lineage>
        <taxon>Eukaryota</taxon>
        <taxon>Sar</taxon>
        <taxon>Stramenopiles</taxon>
        <taxon>Ochrophyta</taxon>
        <taxon>Bacillariophyta</taxon>
        <taxon>Bacillariophyceae</taxon>
        <taxon>Bacillariophycidae</taxon>
        <taxon>Naviculales</taxon>
        <taxon>Naviculaceae</taxon>
        <taxon>Seminavis</taxon>
    </lineage>
</organism>
<feature type="signal peptide" evidence="8">
    <location>
        <begin position="1"/>
        <end position="18"/>
    </location>
</feature>
<comment type="pathway">
    <text evidence="1 7">Cofactor biosynthesis; riboflavin biosynthesis; riboflavin from 2-hydroxy-3-oxobutyl phosphate and 5-amino-6-(D-ribitylamino)uracil: step 1/2.</text>
</comment>
<dbReference type="PANTHER" id="PTHR21058:SF0">
    <property type="entry name" value="6,7-DIMETHYL-8-RIBITYLLUMAZINE SYNTHASE"/>
    <property type="match status" value="1"/>
</dbReference>
<dbReference type="InterPro" id="IPR002180">
    <property type="entry name" value="LS/RS"/>
</dbReference>
<sequence>MAILRLLSCFFLATGVLGFQAPLQPDVSRVALKGAESEVSFDNDLDGSDMKIGIIRTRWNDEHVTNLVNGIKEGLKECKVAEASVFETSVPGAFELPLAARFLALSGTVDAIICCGVLIKGETMHFEYISDAVAKGIMNVGMSTTTPCVLGVLTCMNEDQVKARSSGNNNHGVDWGKTAVEMALLRTEAMGGKASQAAKLKELGFGAAAEKENEKKKEGAGFF</sequence>
<comment type="similarity">
    <text evidence="2 7">Belongs to the DMRL synthase family.</text>
</comment>
<evidence type="ECO:0000256" key="2">
    <source>
        <dbReference type="ARBA" id="ARBA00007424"/>
    </source>
</evidence>
<evidence type="ECO:0000313" key="9">
    <source>
        <dbReference type="EMBL" id="CAB9499798.1"/>
    </source>
</evidence>
<dbReference type="SUPFAM" id="SSF52121">
    <property type="entry name" value="Lumazine synthase"/>
    <property type="match status" value="1"/>
</dbReference>
<dbReference type="Pfam" id="PF00885">
    <property type="entry name" value="DMRL_synthase"/>
    <property type="match status" value="1"/>
</dbReference>
<name>A0A9N8H7I6_9STRA</name>
<feature type="chain" id="PRO_5040115379" description="6,7-dimethyl-8-ribityllumazine synthase" evidence="8">
    <location>
        <begin position="19"/>
        <end position="223"/>
    </location>
</feature>
<comment type="function">
    <text evidence="7">Catalyzes the formation of 6,7-dimethyl-8-ribityllumazine by condensation of 5-amino-6-(D-ribitylamino)uracil with 3,4-dihydroxy-2-butanone 4-phosphate. This is the penultimate step in the biosynthesis of riboflavin.</text>
</comment>
<keyword evidence="4 7" id="KW-0686">Riboflavin biosynthesis</keyword>
<comment type="catalytic activity">
    <reaction evidence="6 7">
        <text>(2S)-2-hydroxy-3-oxobutyl phosphate + 5-amino-6-(D-ribitylamino)uracil = 6,7-dimethyl-8-(1-D-ribityl)lumazine + phosphate + 2 H2O + H(+)</text>
        <dbReference type="Rhea" id="RHEA:26152"/>
        <dbReference type="ChEBI" id="CHEBI:15377"/>
        <dbReference type="ChEBI" id="CHEBI:15378"/>
        <dbReference type="ChEBI" id="CHEBI:15934"/>
        <dbReference type="ChEBI" id="CHEBI:43474"/>
        <dbReference type="ChEBI" id="CHEBI:58201"/>
        <dbReference type="ChEBI" id="CHEBI:58830"/>
        <dbReference type="EC" id="2.5.1.78"/>
    </reaction>
</comment>
<keyword evidence="10" id="KW-1185">Reference proteome</keyword>
<accession>A0A9N8H7I6</accession>
<dbReference type="GO" id="GO:0000906">
    <property type="term" value="F:6,7-dimethyl-8-ribityllumazine synthase activity"/>
    <property type="evidence" value="ECO:0007669"/>
    <property type="project" value="UniProtKB-EC"/>
</dbReference>
<dbReference type="OrthoDB" id="2965at2759"/>
<protein>
    <recommendedName>
        <fullName evidence="3 7">6,7-dimethyl-8-ribityllumazine synthase</fullName>
        <shortName evidence="7">DMRL synthase</shortName>
        <ecNumber evidence="3 7">2.5.1.78</ecNumber>
    </recommendedName>
</protein>
<proteinExistence type="inferred from homology"/>
<dbReference type="InterPro" id="IPR036467">
    <property type="entry name" value="LS/RS_sf"/>
</dbReference>
<gene>
    <name evidence="9" type="ORF">SEMRO_69_G038460.1</name>
</gene>
<comment type="caution">
    <text evidence="9">The sequence shown here is derived from an EMBL/GenBank/DDBJ whole genome shotgun (WGS) entry which is preliminary data.</text>
</comment>
<keyword evidence="5 7" id="KW-0808">Transferase</keyword>
<dbReference type="GO" id="GO:0009231">
    <property type="term" value="P:riboflavin biosynthetic process"/>
    <property type="evidence" value="ECO:0007669"/>
    <property type="project" value="UniProtKB-KW"/>
</dbReference>
<dbReference type="HAMAP" id="MF_00178">
    <property type="entry name" value="Lumazine_synth"/>
    <property type="match status" value="1"/>
</dbReference>
<dbReference type="GO" id="GO:0009349">
    <property type="term" value="C:riboflavin synthase complex"/>
    <property type="evidence" value="ECO:0007669"/>
    <property type="project" value="UniProtKB-UniRule"/>
</dbReference>
<dbReference type="NCBIfam" id="TIGR00114">
    <property type="entry name" value="lumazine-synth"/>
    <property type="match status" value="1"/>
</dbReference>
<dbReference type="AlphaFoldDB" id="A0A9N8H7I6"/>
<reference evidence="9" key="1">
    <citation type="submission" date="2020-06" db="EMBL/GenBank/DDBJ databases">
        <authorList>
            <consortium name="Plant Systems Biology data submission"/>
        </authorList>
    </citation>
    <scope>NUCLEOTIDE SEQUENCE</scope>
    <source>
        <strain evidence="9">D6</strain>
    </source>
</reference>
<evidence type="ECO:0000256" key="1">
    <source>
        <dbReference type="ARBA" id="ARBA00004917"/>
    </source>
</evidence>
<dbReference type="EC" id="2.5.1.78" evidence="3 7"/>
<evidence type="ECO:0000256" key="4">
    <source>
        <dbReference type="ARBA" id="ARBA00022619"/>
    </source>
</evidence>
<evidence type="ECO:0000256" key="6">
    <source>
        <dbReference type="ARBA" id="ARBA00048785"/>
    </source>
</evidence>
<evidence type="ECO:0000313" key="10">
    <source>
        <dbReference type="Proteomes" id="UP001153069"/>
    </source>
</evidence>
<keyword evidence="8" id="KW-0732">Signal</keyword>
<dbReference type="EMBL" id="CAICTM010000068">
    <property type="protein sequence ID" value="CAB9499798.1"/>
    <property type="molecule type" value="Genomic_DNA"/>
</dbReference>
<dbReference type="InterPro" id="IPR034964">
    <property type="entry name" value="LS"/>
</dbReference>
<dbReference type="PANTHER" id="PTHR21058">
    <property type="entry name" value="6,7-DIMETHYL-8-RIBITYLLUMAZINE SYNTHASE DMRL SYNTHASE LUMAZINE SYNTHASE"/>
    <property type="match status" value="1"/>
</dbReference>
<evidence type="ECO:0000256" key="3">
    <source>
        <dbReference type="ARBA" id="ARBA00012664"/>
    </source>
</evidence>
<evidence type="ECO:0000256" key="8">
    <source>
        <dbReference type="SAM" id="SignalP"/>
    </source>
</evidence>
<dbReference type="Gene3D" id="3.40.50.960">
    <property type="entry name" value="Lumazine/riboflavin synthase"/>
    <property type="match status" value="1"/>
</dbReference>
<evidence type="ECO:0000256" key="7">
    <source>
        <dbReference type="RuleBase" id="RU003795"/>
    </source>
</evidence>
<dbReference type="CDD" id="cd09209">
    <property type="entry name" value="Lumazine_synthase-I"/>
    <property type="match status" value="1"/>
</dbReference>
<evidence type="ECO:0000256" key="5">
    <source>
        <dbReference type="ARBA" id="ARBA00022679"/>
    </source>
</evidence>
<dbReference type="Proteomes" id="UP001153069">
    <property type="component" value="Unassembled WGS sequence"/>
</dbReference>